<name>A0A1W1DET9_9ZZZZ</name>
<accession>A0A1W1DET9</accession>
<evidence type="ECO:0000313" key="1">
    <source>
        <dbReference type="EMBL" id="SFV79743.1"/>
    </source>
</evidence>
<gene>
    <name evidence="1" type="ORF">MNB_SUP05-12-152</name>
</gene>
<dbReference type="InterPro" id="IPR007332">
    <property type="entry name" value="DUF411"/>
</dbReference>
<protein>
    <submittedName>
        <fullName evidence="1">CopG protein</fullName>
    </submittedName>
</protein>
<proteinExistence type="predicted"/>
<sequence length="98" mass="10957">MVTHNTQNMQSIKDDFGVPKKLRSCHTAKIGKYVIEGHVPATDINELIKMNPTDVKVLSAPGMPAGSPGMEMGNRFDPYPTVTYNTNKEFNLFNYHSK</sequence>
<dbReference type="EMBL" id="FPHT01000011">
    <property type="protein sequence ID" value="SFV79743.1"/>
    <property type="molecule type" value="Genomic_DNA"/>
</dbReference>
<organism evidence="1">
    <name type="scientific">hydrothermal vent metagenome</name>
    <dbReference type="NCBI Taxonomy" id="652676"/>
    <lineage>
        <taxon>unclassified sequences</taxon>
        <taxon>metagenomes</taxon>
        <taxon>ecological metagenomes</taxon>
    </lineage>
</organism>
<dbReference type="AlphaFoldDB" id="A0A1W1DET9"/>
<reference evidence="1" key="1">
    <citation type="submission" date="2016-10" db="EMBL/GenBank/DDBJ databases">
        <authorList>
            <person name="de Groot N.N."/>
        </authorList>
    </citation>
    <scope>NUCLEOTIDE SEQUENCE</scope>
</reference>
<dbReference type="Pfam" id="PF04214">
    <property type="entry name" value="DUF411"/>
    <property type="match status" value="1"/>
</dbReference>